<evidence type="ECO:0000256" key="6">
    <source>
        <dbReference type="ARBA" id="ARBA00022692"/>
    </source>
</evidence>
<dbReference type="EMBL" id="JBBPBM010000049">
    <property type="protein sequence ID" value="KAK8520122.1"/>
    <property type="molecule type" value="Genomic_DNA"/>
</dbReference>
<proteinExistence type="inferred from homology"/>
<evidence type="ECO:0000256" key="10">
    <source>
        <dbReference type="ARBA" id="ARBA00023180"/>
    </source>
</evidence>
<evidence type="ECO:0000313" key="15">
    <source>
        <dbReference type="EMBL" id="KAK8520122.1"/>
    </source>
</evidence>
<keyword evidence="6" id="KW-0812">Transmembrane</keyword>
<keyword evidence="9" id="KW-0472">Membrane</keyword>
<reference evidence="15 16" key="1">
    <citation type="journal article" date="2024" name="G3 (Bethesda)">
        <title>Genome assembly of Hibiscus sabdariffa L. provides insights into metabolisms of medicinal natural products.</title>
        <authorList>
            <person name="Kim T."/>
        </authorList>
    </citation>
    <scope>NUCLEOTIDE SEQUENCE [LARGE SCALE GENOMIC DNA]</scope>
    <source>
        <strain evidence="15">TK-2024</strain>
        <tissue evidence="15">Old leaves</tissue>
    </source>
</reference>
<dbReference type="InterPro" id="IPR019378">
    <property type="entry name" value="GDP-Fuc_O-FucTrfase"/>
</dbReference>
<evidence type="ECO:0000256" key="5">
    <source>
        <dbReference type="ARBA" id="ARBA00022679"/>
    </source>
</evidence>
<dbReference type="Proteomes" id="UP001472677">
    <property type="component" value="Unassembled WGS sequence"/>
</dbReference>
<keyword evidence="11" id="KW-0294">Fucose metabolism</keyword>
<evidence type="ECO:0000256" key="7">
    <source>
        <dbReference type="ARBA" id="ARBA00022968"/>
    </source>
</evidence>
<comment type="pathway">
    <text evidence="2">Glycan metabolism.</text>
</comment>
<evidence type="ECO:0000256" key="9">
    <source>
        <dbReference type="ARBA" id="ARBA00023136"/>
    </source>
</evidence>
<dbReference type="Pfam" id="PF10250">
    <property type="entry name" value="O-FucT"/>
    <property type="match status" value="1"/>
</dbReference>
<evidence type="ECO:0000256" key="3">
    <source>
        <dbReference type="ARBA" id="ARBA00007737"/>
    </source>
</evidence>
<keyword evidence="8" id="KW-1133">Transmembrane helix</keyword>
<evidence type="ECO:0000256" key="8">
    <source>
        <dbReference type="ARBA" id="ARBA00022989"/>
    </source>
</evidence>
<name>A0ABR2CKE0_9ROSI</name>
<keyword evidence="12" id="KW-0119">Carbohydrate metabolism</keyword>
<feature type="region of interest" description="Disordered" evidence="14">
    <location>
        <begin position="212"/>
        <end position="232"/>
    </location>
</feature>
<evidence type="ECO:0000256" key="14">
    <source>
        <dbReference type="SAM" id="MobiDB-lite"/>
    </source>
</evidence>
<evidence type="ECO:0000256" key="12">
    <source>
        <dbReference type="ARBA" id="ARBA00023277"/>
    </source>
</evidence>
<keyword evidence="5" id="KW-0808">Transferase</keyword>
<keyword evidence="4" id="KW-0328">Glycosyltransferase</keyword>
<evidence type="ECO:0000256" key="1">
    <source>
        <dbReference type="ARBA" id="ARBA00004606"/>
    </source>
</evidence>
<evidence type="ECO:0000256" key="13">
    <source>
        <dbReference type="ARBA" id="ARBA00030350"/>
    </source>
</evidence>
<keyword evidence="7" id="KW-0735">Signal-anchor</keyword>
<comment type="caution">
    <text evidence="15">The sequence shown here is derived from an EMBL/GenBank/DDBJ whole genome shotgun (WGS) entry which is preliminary data.</text>
</comment>
<evidence type="ECO:0000256" key="11">
    <source>
        <dbReference type="ARBA" id="ARBA00023253"/>
    </source>
</evidence>
<organism evidence="15 16">
    <name type="scientific">Hibiscus sabdariffa</name>
    <name type="common">roselle</name>
    <dbReference type="NCBI Taxonomy" id="183260"/>
    <lineage>
        <taxon>Eukaryota</taxon>
        <taxon>Viridiplantae</taxon>
        <taxon>Streptophyta</taxon>
        <taxon>Embryophyta</taxon>
        <taxon>Tracheophyta</taxon>
        <taxon>Spermatophyta</taxon>
        <taxon>Magnoliopsida</taxon>
        <taxon>eudicotyledons</taxon>
        <taxon>Gunneridae</taxon>
        <taxon>Pentapetalae</taxon>
        <taxon>rosids</taxon>
        <taxon>malvids</taxon>
        <taxon>Malvales</taxon>
        <taxon>Malvaceae</taxon>
        <taxon>Malvoideae</taxon>
        <taxon>Hibiscus</taxon>
    </lineage>
</organism>
<comment type="subcellular location">
    <subcellularLocation>
        <location evidence="1">Membrane</location>
        <topology evidence="1">Single-pass type II membrane protein</topology>
    </subcellularLocation>
</comment>
<sequence length="232" mass="25676">MCSFKLKIKRTKRLWGDVRSLTSLQLYANPRSSYPAPGENSNGFIFAKIFGGFEKIRSSICDLVTIARLLNATLVIPGIQQITSSRVLPIFMTRIISLKNDVNIVKTLPKYLKPAGKRSEFPIVKPQNSASPNFYVKEVLPKLKKAKVVGLIITDGGCLQITVITLQLALRFRFAASHSTKKDNELAATRLEKPALIPSQFHHGLFPVSSPTVLHTPNNHTDDDIDPVVSKG</sequence>
<keyword evidence="10" id="KW-0325">Glycoprotein</keyword>
<dbReference type="PANTHER" id="PTHR31741:SF6">
    <property type="entry name" value="PROTEIN EMBRYO SAC DEVELOPMENT ARREST 30"/>
    <property type="match status" value="1"/>
</dbReference>
<evidence type="ECO:0000256" key="2">
    <source>
        <dbReference type="ARBA" id="ARBA00004881"/>
    </source>
</evidence>
<keyword evidence="16" id="KW-1185">Reference proteome</keyword>
<accession>A0ABR2CKE0</accession>
<protein>
    <recommendedName>
        <fullName evidence="13">O-fucosyltransferase family protein</fullName>
    </recommendedName>
</protein>
<gene>
    <name evidence="15" type="ORF">V6N12_004083</name>
</gene>
<evidence type="ECO:0000313" key="16">
    <source>
        <dbReference type="Proteomes" id="UP001472677"/>
    </source>
</evidence>
<dbReference type="PANTHER" id="PTHR31741">
    <property type="entry name" value="OS02G0726500 PROTEIN-RELATED"/>
    <property type="match status" value="1"/>
</dbReference>
<evidence type="ECO:0000256" key="4">
    <source>
        <dbReference type="ARBA" id="ARBA00022676"/>
    </source>
</evidence>
<comment type="similarity">
    <text evidence="3">Belongs to the glycosyltransferase GT106 family.</text>
</comment>